<dbReference type="InterPro" id="IPR036388">
    <property type="entry name" value="WH-like_DNA-bd_sf"/>
</dbReference>
<dbReference type="SUPFAM" id="SSF46785">
    <property type="entry name" value="Winged helix' DNA-binding domain"/>
    <property type="match status" value="1"/>
</dbReference>
<proteinExistence type="predicted"/>
<feature type="domain" description="HTH marR-type" evidence="4">
    <location>
        <begin position="3"/>
        <end position="136"/>
    </location>
</feature>
<evidence type="ECO:0000256" key="1">
    <source>
        <dbReference type="ARBA" id="ARBA00023015"/>
    </source>
</evidence>
<evidence type="ECO:0000313" key="6">
    <source>
        <dbReference type="Proteomes" id="UP000271227"/>
    </source>
</evidence>
<dbReference type="Pfam" id="PF12802">
    <property type="entry name" value="MarR_2"/>
    <property type="match status" value="1"/>
</dbReference>
<dbReference type="Gene3D" id="1.10.10.10">
    <property type="entry name" value="Winged helix-like DNA-binding domain superfamily/Winged helix DNA-binding domain"/>
    <property type="match status" value="1"/>
</dbReference>
<dbReference type="InterPro" id="IPR039422">
    <property type="entry name" value="MarR/SlyA-like"/>
</dbReference>
<dbReference type="Proteomes" id="UP000271227">
    <property type="component" value="Unassembled WGS sequence"/>
</dbReference>
<organism evidence="5 6">
    <name type="scientific">Eilatimonas milleporae</name>
    <dbReference type="NCBI Taxonomy" id="911205"/>
    <lineage>
        <taxon>Bacteria</taxon>
        <taxon>Pseudomonadati</taxon>
        <taxon>Pseudomonadota</taxon>
        <taxon>Alphaproteobacteria</taxon>
        <taxon>Kordiimonadales</taxon>
        <taxon>Kordiimonadaceae</taxon>
        <taxon>Eilatimonas</taxon>
    </lineage>
</organism>
<gene>
    <name evidence="5" type="ORF">BXY39_0102</name>
</gene>
<evidence type="ECO:0000259" key="4">
    <source>
        <dbReference type="PROSITE" id="PS50995"/>
    </source>
</evidence>
<dbReference type="InterPro" id="IPR036390">
    <property type="entry name" value="WH_DNA-bd_sf"/>
</dbReference>
<keyword evidence="1" id="KW-0805">Transcription regulation</keyword>
<dbReference type="AlphaFoldDB" id="A0A3M0CYF3"/>
<dbReference type="InterPro" id="IPR000835">
    <property type="entry name" value="HTH_MarR-typ"/>
</dbReference>
<accession>A0A3M0CYF3</accession>
<keyword evidence="6" id="KW-1185">Reference proteome</keyword>
<dbReference type="GO" id="GO:0003677">
    <property type="term" value="F:DNA binding"/>
    <property type="evidence" value="ECO:0007669"/>
    <property type="project" value="UniProtKB-KW"/>
</dbReference>
<dbReference type="GO" id="GO:0003700">
    <property type="term" value="F:DNA-binding transcription factor activity"/>
    <property type="evidence" value="ECO:0007669"/>
    <property type="project" value="InterPro"/>
</dbReference>
<dbReference type="PANTHER" id="PTHR33164:SF64">
    <property type="entry name" value="TRANSCRIPTIONAL REGULATOR SLYA"/>
    <property type="match status" value="1"/>
</dbReference>
<dbReference type="GO" id="GO:0006950">
    <property type="term" value="P:response to stress"/>
    <property type="evidence" value="ECO:0007669"/>
    <property type="project" value="TreeGrafter"/>
</dbReference>
<name>A0A3M0CYF3_9PROT</name>
<dbReference type="PRINTS" id="PR00598">
    <property type="entry name" value="HTHMARR"/>
</dbReference>
<evidence type="ECO:0000256" key="2">
    <source>
        <dbReference type="ARBA" id="ARBA00023125"/>
    </source>
</evidence>
<keyword evidence="2" id="KW-0238">DNA-binding</keyword>
<protein>
    <submittedName>
        <fullName evidence="5">MarR family transcriptional regulator</fullName>
    </submittedName>
</protein>
<comment type="caution">
    <text evidence="5">The sequence shown here is derived from an EMBL/GenBank/DDBJ whole genome shotgun (WGS) entry which is preliminary data.</text>
</comment>
<dbReference type="InParanoid" id="A0A3M0CYF3"/>
<dbReference type="SMART" id="SM00347">
    <property type="entry name" value="HTH_MARR"/>
    <property type="match status" value="1"/>
</dbReference>
<reference evidence="5 6" key="1">
    <citation type="submission" date="2018-10" db="EMBL/GenBank/DDBJ databases">
        <title>Genomic Encyclopedia of Archaeal and Bacterial Type Strains, Phase II (KMG-II): from individual species to whole genera.</title>
        <authorList>
            <person name="Goeker M."/>
        </authorList>
    </citation>
    <scope>NUCLEOTIDE SEQUENCE [LARGE SCALE GENOMIC DNA]</scope>
    <source>
        <strain evidence="5 6">DSM 25217</strain>
    </source>
</reference>
<keyword evidence="3" id="KW-0804">Transcription</keyword>
<dbReference type="PANTHER" id="PTHR33164">
    <property type="entry name" value="TRANSCRIPTIONAL REGULATOR, MARR FAMILY"/>
    <property type="match status" value="1"/>
</dbReference>
<dbReference type="EMBL" id="REFR01000002">
    <property type="protein sequence ID" value="RMB12679.1"/>
    <property type="molecule type" value="Genomic_DNA"/>
</dbReference>
<evidence type="ECO:0000313" key="5">
    <source>
        <dbReference type="EMBL" id="RMB12679.1"/>
    </source>
</evidence>
<dbReference type="PROSITE" id="PS50995">
    <property type="entry name" value="HTH_MARR_2"/>
    <property type="match status" value="1"/>
</dbReference>
<dbReference type="RefSeq" id="WP_121936892.1">
    <property type="nucleotide sequence ID" value="NZ_REFR01000002.1"/>
</dbReference>
<evidence type="ECO:0000256" key="3">
    <source>
        <dbReference type="ARBA" id="ARBA00023163"/>
    </source>
</evidence>
<dbReference type="OrthoDB" id="9806864at2"/>
<sequence length="161" mass="17945">MSSRRLFYLLDRAHRAIFRAADDRLRAEEDIGVSQQAVLLALSERDGRRLGDLCDVLRLKAPATSALLDRMAAKGLVERRADPDDGRAIALHLTDRGRDILKRTNGLVRAMNDRLLDLLSPGEQAVVLKFLDRLATDGADLIRQGGDSLPSYMIAQKREIL</sequence>